<accession>A0A0M3RA12</accession>
<dbReference type="EMBL" id="CP012600">
    <property type="protein sequence ID" value="ALC82382.1"/>
    <property type="molecule type" value="Genomic_DNA"/>
</dbReference>
<evidence type="ECO:0000313" key="2">
    <source>
        <dbReference type="Proteomes" id="UP000067625"/>
    </source>
</evidence>
<evidence type="ECO:0000313" key="1">
    <source>
        <dbReference type="EMBL" id="ALC82382.1"/>
    </source>
</evidence>
<dbReference type="Proteomes" id="UP000067625">
    <property type="component" value="Chromosome"/>
</dbReference>
<dbReference type="Pfam" id="PF17334">
    <property type="entry name" value="CsgA"/>
    <property type="match status" value="1"/>
</dbReference>
<proteinExistence type="predicted"/>
<dbReference type="RefSeq" id="WP_053604168.1">
    <property type="nucleotide sequence ID" value="NZ_CP012600.1"/>
</dbReference>
<dbReference type="AlphaFoldDB" id="A0A0M3RA12"/>
<dbReference type="OrthoDB" id="2938007at2"/>
<dbReference type="InterPro" id="IPR020255">
    <property type="entry name" value="CsgA"/>
</dbReference>
<sequence>MDKTLGYLRESMSNYLDSDVCQKIYKKMLAKHYSNEEEFVKDLNDEEMDFLDHVLGKEIKYAQDEQDHQRSRELNEVYELLF</sequence>
<protein>
    <submittedName>
        <fullName evidence="1">Sporulation protein</fullName>
    </submittedName>
</protein>
<gene>
    <name evidence="1" type="ORF">AM592_12910</name>
</gene>
<keyword evidence="2" id="KW-1185">Reference proteome</keyword>
<reference evidence="2" key="1">
    <citation type="submission" date="2015-08" db="EMBL/GenBank/DDBJ databases">
        <title>Genome sequencing project for genomic taxonomy and phylogenomics of Bacillus-like bacteria.</title>
        <authorList>
            <person name="Liu B."/>
            <person name="Wang J."/>
            <person name="Zhu Y."/>
            <person name="Liu G."/>
            <person name="Chen Q."/>
            <person name="Chen Z."/>
            <person name="Lan J."/>
            <person name="Che J."/>
            <person name="Ge C."/>
            <person name="Shi H."/>
            <person name="Pan Z."/>
            <person name="Liu X."/>
        </authorList>
    </citation>
    <scope>NUCLEOTIDE SEQUENCE [LARGE SCALE GENOMIC DNA]</scope>
    <source>
        <strain evidence="2">FJAT-4402</strain>
    </source>
</reference>
<dbReference type="PATRIC" id="fig|1441095.3.peg.2832"/>
<name>A0A0M3RA12_9BACI</name>
<reference evidence="1 2" key="2">
    <citation type="journal article" date="2016" name="Int. J. Syst. Evol. Microbiol.">
        <title>Bacillus gobiensis sp. nov., isolated from a soil sample.</title>
        <authorList>
            <person name="Liu B."/>
            <person name="Liu G.H."/>
            <person name="Cetin S."/>
            <person name="Schumann P."/>
            <person name="Pan Z.Z."/>
            <person name="Chen Q.Q."/>
        </authorList>
    </citation>
    <scope>NUCLEOTIDE SEQUENCE [LARGE SCALE GENOMIC DNA]</scope>
    <source>
        <strain evidence="1 2">FJAT-4402</strain>
    </source>
</reference>
<organism evidence="1 2">
    <name type="scientific">Bacillus gobiensis</name>
    <dbReference type="NCBI Taxonomy" id="1441095"/>
    <lineage>
        <taxon>Bacteria</taxon>
        <taxon>Bacillati</taxon>
        <taxon>Bacillota</taxon>
        <taxon>Bacilli</taxon>
        <taxon>Bacillales</taxon>
        <taxon>Bacillaceae</taxon>
        <taxon>Bacillus</taxon>
    </lineage>
</organism>